<sequence>MEERAVLARLESRVRDAGSAQALAESVGLSPQHLSDVRRGRRSVTGALAEALGVHVRRVYVEGPRPPEPVELVGADGEVLVRAERIFS</sequence>
<proteinExistence type="predicted"/>
<comment type="caution">
    <text evidence="1">The sequence shown here is derived from an EMBL/GenBank/DDBJ whole genome shotgun (WGS) entry which is preliminary data.</text>
</comment>
<dbReference type="SUPFAM" id="SSF47413">
    <property type="entry name" value="lambda repressor-like DNA-binding domains"/>
    <property type="match status" value="1"/>
</dbReference>
<dbReference type="RefSeq" id="WP_164712172.1">
    <property type="nucleotide sequence ID" value="NZ_JAQYXP010000003.1"/>
</dbReference>
<evidence type="ECO:0000313" key="2">
    <source>
        <dbReference type="Proteomes" id="UP001407347"/>
    </source>
</evidence>
<dbReference type="EMBL" id="JAQYXP010000003">
    <property type="protein sequence ID" value="MEN3236726.1"/>
    <property type="molecule type" value="Genomic_DNA"/>
</dbReference>
<protein>
    <submittedName>
        <fullName evidence="1">Helix-turn-helix transcriptional regulator</fullName>
    </submittedName>
</protein>
<dbReference type="InterPro" id="IPR001387">
    <property type="entry name" value="Cro/C1-type_HTH"/>
</dbReference>
<gene>
    <name evidence="1" type="ORF">PUR29_24690</name>
</gene>
<evidence type="ECO:0000313" key="1">
    <source>
        <dbReference type="EMBL" id="MEN3236726.1"/>
    </source>
</evidence>
<organism evidence="1 2">
    <name type="scientific">Methylobacterium ajmalii</name>
    <dbReference type="NCBI Taxonomy" id="2738439"/>
    <lineage>
        <taxon>Bacteria</taxon>
        <taxon>Pseudomonadati</taxon>
        <taxon>Pseudomonadota</taxon>
        <taxon>Alphaproteobacteria</taxon>
        <taxon>Hyphomicrobiales</taxon>
        <taxon>Methylobacteriaceae</taxon>
        <taxon>Methylobacterium</taxon>
    </lineage>
</organism>
<accession>A0ABU9ZZT9</accession>
<dbReference type="Proteomes" id="UP001407347">
    <property type="component" value="Unassembled WGS sequence"/>
</dbReference>
<dbReference type="CDD" id="cd00093">
    <property type="entry name" value="HTH_XRE"/>
    <property type="match status" value="1"/>
</dbReference>
<dbReference type="InterPro" id="IPR010982">
    <property type="entry name" value="Lambda_DNA-bd_dom_sf"/>
</dbReference>
<keyword evidence="2" id="KW-1185">Reference proteome</keyword>
<name>A0ABU9ZZT9_9HYPH</name>
<reference evidence="1 2" key="1">
    <citation type="journal article" date="2023" name="PLoS ONE">
        <title>Complete genome assembly of Hawai'i environmental nontuberculous mycobacteria reveals unexpected co-isolation with methylobacteria.</title>
        <authorList>
            <person name="Hendrix J."/>
            <person name="Epperson L.E."/>
            <person name="Tong E.I."/>
            <person name="Chan Y.L."/>
            <person name="Hasan N.A."/>
            <person name="Dawrs S.N."/>
            <person name="Norton G.J."/>
            <person name="Virdi R."/>
            <person name="Crooks J.L."/>
            <person name="Chan E.D."/>
            <person name="Honda J.R."/>
            <person name="Strong M."/>
        </authorList>
    </citation>
    <scope>NUCLEOTIDE SEQUENCE [LARGE SCALE GENOMIC DNA]</scope>
    <source>
        <strain evidence="1 2">NJH_HI04-1</strain>
    </source>
</reference>